<reference evidence="1 2" key="2">
    <citation type="journal article" date="2017" name="Nature">
        <title>The Apostasia genome and the evolution of orchids.</title>
        <authorList>
            <person name="Zhang G.Q."/>
            <person name="Liu K.W."/>
            <person name="Li Z."/>
            <person name="Lohaus R."/>
            <person name="Hsiao Y.Y."/>
            <person name="Niu S.C."/>
            <person name="Wang J.Y."/>
            <person name="Lin Y.C."/>
            <person name="Xu Q."/>
            <person name="Chen L.J."/>
            <person name="Yoshida K."/>
            <person name="Fujiwara S."/>
            <person name="Wang Z.W."/>
            <person name="Zhang Y.Q."/>
            <person name="Mitsuda N."/>
            <person name="Wang M."/>
            <person name="Liu G.H."/>
            <person name="Pecoraro L."/>
            <person name="Huang H.X."/>
            <person name="Xiao X.J."/>
            <person name="Lin M."/>
            <person name="Wu X.Y."/>
            <person name="Wu W.L."/>
            <person name="Chen Y.Y."/>
            <person name="Chang S.B."/>
            <person name="Sakamoto S."/>
            <person name="Ohme-Takagi M."/>
            <person name="Yagi M."/>
            <person name="Zeng S.J."/>
            <person name="Shen C.Y."/>
            <person name="Yeh C.M."/>
            <person name="Luo Y.B."/>
            <person name="Tsai W.C."/>
            <person name="Van de Peer Y."/>
            <person name="Liu Z.J."/>
        </authorList>
    </citation>
    <scope>NUCLEOTIDE SEQUENCE [LARGE SCALE GENOMIC DNA]</scope>
    <source>
        <tissue evidence="1">The whole plant</tissue>
    </source>
</reference>
<evidence type="ECO:0000313" key="2">
    <source>
        <dbReference type="Proteomes" id="UP000233837"/>
    </source>
</evidence>
<name>A0A2I0XD15_9ASPA</name>
<keyword evidence="2" id="KW-1185">Reference proteome</keyword>
<dbReference type="AlphaFoldDB" id="A0A2I0XD15"/>
<evidence type="ECO:0000313" key="1">
    <source>
        <dbReference type="EMBL" id="PKU85795.1"/>
    </source>
</evidence>
<accession>A0A2I0XD15</accession>
<organism evidence="1 2">
    <name type="scientific">Dendrobium catenatum</name>
    <dbReference type="NCBI Taxonomy" id="906689"/>
    <lineage>
        <taxon>Eukaryota</taxon>
        <taxon>Viridiplantae</taxon>
        <taxon>Streptophyta</taxon>
        <taxon>Embryophyta</taxon>
        <taxon>Tracheophyta</taxon>
        <taxon>Spermatophyta</taxon>
        <taxon>Magnoliopsida</taxon>
        <taxon>Liliopsida</taxon>
        <taxon>Asparagales</taxon>
        <taxon>Orchidaceae</taxon>
        <taxon>Epidendroideae</taxon>
        <taxon>Malaxideae</taxon>
        <taxon>Dendrobiinae</taxon>
        <taxon>Dendrobium</taxon>
    </lineage>
</organism>
<proteinExistence type="predicted"/>
<dbReference type="Proteomes" id="UP000233837">
    <property type="component" value="Unassembled WGS sequence"/>
</dbReference>
<reference evidence="1 2" key="1">
    <citation type="journal article" date="2016" name="Sci. Rep.">
        <title>The Dendrobium catenatum Lindl. genome sequence provides insights into polysaccharide synthase, floral development and adaptive evolution.</title>
        <authorList>
            <person name="Zhang G.Q."/>
            <person name="Xu Q."/>
            <person name="Bian C."/>
            <person name="Tsai W.C."/>
            <person name="Yeh C.M."/>
            <person name="Liu K.W."/>
            <person name="Yoshida K."/>
            <person name="Zhang L.S."/>
            <person name="Chang S.B."/>
            <person name="Chen F."/>
            <person name="Shi Y."/>
            <person name="Su Y.Y."/>
            <person name="Zhang Y.Q."/>
            <person name="Chen L.J."/>
            <person name="Yin Y."/>
            <person name="Lin M."/>
            <person name="Huang H."/>
            <person name="Deng H."/>
            <person name="Wang Z.W."/>
            <person name="Zhu S.L."/>
            <person name="Zhao X."/>
            <person name="Deng C."/>
            <person name="Niu S.C."/>
            <person name="Huang J."/>
            <person name="Wang M."/>
            <person name="Liu G.H."/>
            <person name="Yang H.J."/>
            <person name="Xiao X.J."/>
            <person name="Hsiao Y.Y."/>
            <person name="Wu W.L."/>
            <person name="Chen Y.Y."/>
            <person name="Mitsuda N."/>
            <person name="Ohme-Takagi M."/>
            <person name="Luo Y.B."/>
            <person name="Van de Peer Y."/>
            <person name="Liu Z.J."/>
        </authorList>
    </citation>
    <scope>NUCLEOTIDE SEQUENCE [LARGE SCALE GENOMIC DNA]</scope>
    <source>
        <tissue evidence="1">The whole plant</tissue>
    </source>
</reference>
<sequence length="101" mass="11355">MGESAGGKWGILAGGQGRRIKGFRERKIRPRAWTHSATDGYYVALHQGTLGHQPGHILRLVEAMNSSHRNLTQSSSQRTQVQTQNFINHLTLHYTSKSLYI</sequence>
<gene>
    <name evidence="1" type="ORF">MA16_Dca012451</name>
</gene>
<dbReference type="EMBL" id="KZ501963">
    <property type="protein sequence ID" value="PKU85795.1"/>
    <property type="molecule type" value="Genomic_DNA"/>
</dbReference>
<protein>
    <submittedName>
        <fullName evidence="1">Uncharacterized protein</fullName>
    </submittedName>
</protein>